<accession>H8GNM3</accession>
<dbReference type="Gene3D" id="1.25.40.10">
    <property type="entry name" value="Tetratricopeptide repeat domain"/>
    <property type="match status" value="1"/>
</dbReference>
<dbReference type="AlphaFoldDB" id="H8GNM3"/>
<dbReference type="eggNOG" id="COG4783">
    <property type="taxonomic scope" value="Bacteria"/>
</dbReference>
<keyword evidence="2" id="KW-1185">Reference proteome</keyword>
<protein>
    <submittedName>
        <fullName evidence="1">Uncharacterized protein</fullName>
    </submittedName>
</protein>
<name>H8GNM3_METAL</name>
<proteinExistence type="predicted"/>
<dbReference type="InterPro" id="IPR011990">
    <property type="entry name" value="TPR-like_helical_dom_sf"/>
</dbReference>
<dbReference type="PROSITE" id="PS51257">
    <property type="entry name" value="PROKAR_LIPOPROTEIN"/>
    <property type="match status" value="1"/>
</dbReference>
<evidence type="ECO:0000313" key="2">
    <source>
        <dbReference type="Proteomes" id="UP000005090"/>
    </source>
</evidence>
<sequence>MMQKHFIILFVLSGLLSGCAGLYEQQYPAPIHAGPAPVYRQPRAPVVQPPAPAQIPEPTVTTTPIPEFNQQVTPIEPTPMTGGTDGMLPPLPEADVPAVTGGVEAPPVSPGPAVNVPAPEAFVPAPIPFQPIEPSASSSPAVGALVTAANQSSRSGNLDSAIATIERARNIEPNNAGLYYKLALLRLQQSKPKQAEELAKKAALLAGGDRYLKKHSWLLIARARELQKDSSGAKAARDKAAGF</sequence>
<reference evidence="1 2" key="1">
    <citation type="journal article" date="2013" name="Genome Announc.">
        <title>Genome Sequence of the Obligate Gammaproteobacterial Methanotroph Methylomicrobium album Strain BG8.</title>
        <authorList>
            <person name="Kits K.D."/>
            <person name="Kalyuzhnaya M.G."/>
            <person name="Klotz M.G."/>
            <person name="Jetten M.S."/>
            <person name="Op den Camp H.J."/>
            <person name="Vuilleumier S."/>
            <person name="Bringel F."/>
            <person name="Dispirito A.A."/>
            <person name="Murrell J.C."/>
            <person name="Bruce D."/>
            <person name="Cheng J.F."/>
            <person name="Copeland A."/>
            <person name="Goodwin L."/>
            <person name="Hauser L."/>
            <person name="Lajus A."/>
            <person name="Land M.L."/>
            <person name="Lapidus A."/>
            <person name="Lucas S."/>
            <person name="Medigue C."/>
            <person name="Pitluck S."/>
            <person name="Woyke T."/>
            <person name="Zeytun A."/>
            <person name="Stein L.Y."/>
        </authorList>
    </citation>
    <scope>NUCLEOTIDE SEQUENCE [LARGE SCALE GENOMIC DNA]</scope>
    <source>
        <strain evidence="1 2">BG8</strain>
    </source>
</reference>
<dbReference type="Proteomes" id="UP000005090">
    <property type="component" value="Chromosome"/>
</dbReference>
<dbReference type="HOGENOM" id="CLU_099814_0_0_6"/>
<dbReference type="RefSeq" id="WP_005371613.1">
    <property type="nucleotide sequence ID" value="NZ_CM001475.1"/>
</dbReference>
<organism evidence="1 2">
    <name type="scientific">Methylomicrobium album BG8</name>
    <dbReference type="NCBI Taxonomy" id="686340"/>
    <lineage>
        <taxon>Bacteria</taxon>
        <taxon>Pseudomonadati</taxon>
        <taxon>Pseudomonadota</taxon>
        <taxon>Gammaproteobacteria</taxon>
        <taxon>Methylococcales</taxon>
        <taxon>Methylococcaceae</taxon>
        <taxon>Methylomicrobium</taxon>
    </lineage>
</organism>
<dbReference type="EMBL" id="CM001475">
    <property type="protein sequence ID" value="EIC29616.1"/>
    <property type="molecule type" value="Genomic_DNA"/>
</dbReference>
<dbReference type="STRING" id="686340.Metal_1850"/>
<gene>
    <name evidence="1" type="ORF">Metal_1850</name>
</gene>
<evidence type="ECO:0000313" key="1">
    <source>
        <dbReference type="EMBL" id="EIC29616.1"/>
    </source>
</evidence>
<dbReference type="SUPFAM" id="SSF48452">
    <property type="entry name" value="TPR-like"/>
    <property type="match status" value="1"/>
</dbReference>